<dbReference type="Proteomes" id="UP001079657">
    <property type="component" value="Unassembled WGS sequence"/>
</dbReference>
<feature type="domain" description="HTH deoR-type" evidence="4">
    <location>
        <begin position="5"/>
        <end position="60"/>
    </location>
</feature>
<accession>A0ABT4CJC7</accession>
<evidence type="ECO:0000313" key="5">
    <source>
        <dbReference type="EMBL" id="MCY6369147.1"/>
    </source>
</evidence>
<evidence type="ECO:0000256" key="1">
    <source>
        <dbReference type="ARBA" id="ARBA00023015"/>
    </source>
</evidence>
<dbReference type="InterPro" id="IPR037171">
    <property type="entry name" value="NagB/RpiA_transferase-like"/>
</dbReference>
<keyword evidence="6" id="KW-1185">Reference proteome</keyword>
<dbReference type="SMART" id="SM01134">
    <property type="entry name" value="DeoRC"/>
    <property type="match status" value="1"/>
</dbReference>
<dbReference type="InterPro" id="IPR036390">
    <property type="entry name" value="WH_DNA-bd_sf"/>
</dbReference>
<dbReference type="PRINTS" id="PR00037">
    <property type="entry name" value="HTHLACR"/>
</dbReference>
<dbReference type="InterPro" id="IPR018356">
    <property type="entry name" value="Tscrpt_reg_HTH_DeoR_CS"/>
</dbReference>
<reference evidence="5" key="1">
    <citation type="submission" date="2022-12" db="EMBL/GenBank/DDBJ databases">
        <authorList>
            <person name="Wang J."/>
        </authorList>
    </citation>
    <scope>NUCLEOTIDE SEQUENCE</scope>
    <source>
        <strain evidence="5">HY-42-06</strain>
    </source>
</reference>
<dbReference type="PANTHER" id="PTHR30363:SF44">
    <property type="entry name" value="AGA OPERON TRANSCRIPTIONAL REPRESSOR-RELATED"/>
    <property type="match status" value="1"/>
</dbReference>
<dbReference type="Pfam" id="PF08220">
    <property type="entry name" value="HTH_DeoR"/>
    <property type="match status" value="1"/>
</dbReference>
<organism evidence="5 6">
    <name type="scientific">Clostridium ganghwense</name>
    <dbReference type="NCBI Taxonomy" id="312089"/>
    <lineage>
        <taxon>Bacteria</taxon>
        <taxon>Bacillati</taxon>
        <taxon>Bacillota</taxon>
        <taxon>Clostridia</taxon>
        <taxon>Eubacteriales</taxon>
        <taxon>Clostridiaceae</taxon>
        <taxon>Clostridium</taxon>
    </lineage>
</organism>
<dbReference type="InterPro" id="IPR011991">
    <property type="entry name" value="ArsR-like_HTH"/>
</dbReference>
<comment type="caution">
    <text evidence="5">The sequence shown here is derived from an EMBL/GenBank/DDBJ whole genome shotgun (WGS) entry which is preliminary data.</text>
</comment>
<protein>
    <submittedName>
        <fullName evidence="5">DeoR/GlpR family DNA-binding transcription regulator</fullName>
    </submittedName>
</protein>
<dbReference type="SUPFAM" id="SSF46785">
    <property type="entry name" value="Winged helix' DNA-binding domain"/>
    <property type="match status" value="1"/>
</dbReference>
<dbReference type="RefSeq" id="WP_268047468.1">
    <property type="nucleotide sequence ID" value="NZ_JAPQES010000001.1"/>
</dbReference>
<sequence>MEFRLENRREKIIEEIDQVGEINITELSKKMNVSQMTIRRDLKKLEEEGALIRKYKGAISVNQLNTEDTLKLRRLQNENEKTIIAKYAEELIENEDIIMLDASTTALAICKYIQDKKLTVVTNSISIATALSAAEKVNVILVGGNLRKSALSLVGPYALEGYKKLNITKAFISGKALSFSDGLTDVNIFEIESKQAAISRAKEINVLIDHTKLNKVSLFNICEYNKINRIIIDGLKEFSLEEEETINKFRHNGIEVIIAK</sequence>
<dbReference type="InterPro" id="IPR036388">
    <property type="entry name" value="WH-like_DNA-bd_sf"/>
</dbReference>
<evidence type="ECO:0000313" key="6">
    <source>
        <dbReference type="Proteomes" id="UP001079657"/>
    </source>
</evidence>
<evidence type="ECO:0000256" key="2">
    <source>
        <dbReference type="ARBA" id="ARBA00023125"/>
    </source>
</evidence>
<evidence type="ECO:0000259" key="4">
    <source>
        <dbReference type="PROSITE" id="PS51000"/>
    </source>
</evidence>
<dbReference type="EMBL" id="JAPQES010000001">
    <property type="protein sequence ID" value="MCY6369147.1"/>
    <property type="molecule type" value="Genomic_DNA"/>
</dbReference>
<dbReference type="SUPFAM" id="SSF100950">
    <property type="entry name" value="NagB/RpiA/CoA transferase-like"/>
    <property type="match status" value="1"/>
</dbReference>
<dbReference type="InterPro" id="IPR050313">
    <property type="entry name" value="Carb_Metab_HTH_regulators"/>
</dbReference>
<keyword evidence="2 5" id="KW-0238">DNA-binding</keyword>
<keyword evidence="3" id="KW-0804">Transcription</keyword>
<dbReference type="SMART" id="SM00420">
    <property type="entry name" value="HTH_DEOR"/>
    <property type="match status" value="1"/>
</dbReference>
<dbReference type="PANTHER" id="PTHR30363">
    <property type="entry name" value="HTH-TYPE TRANSCRIPTIONAL REGULATOR SRLR-RELATED"/>
    <property type="match status" value="1"/>
</dbReference>
<evidence type="ECO:0000256" key="3">
    <source>
        <dbReference type="ARBA" id="ARBA00023163"/>
    </source>
</evidence>
<dbReference type="Gene3D" id="1.10.10.10">
    <property type="entry name" value="Winged helix-like DNA-binding domain superfamily/Winged helix DNA-binding domain"/>
    <property type="match status" value="1"/>
</dbReference>
<dbReference type="PROSITE" id="PS51000">
    <property type="entry name" value="HTH_DEOR_2"/>
    <property type="match status" value="1"/>
</dbReference>
<proteinExistence type="predicted"/>
<dbReference type="PROSITE" id="PS00894">
    <property type="entry name" value="HTH_DEOR_1"/>
    <property type="match status" value="1"/>
</dbReference>
<dbReference type="InterPro" id="IPR001034">
    <property type="entry name" value="DeoR_HTH"/>
</dbReference>
<gene>
    <name evidence="5" type="ORF">OXH55_00615</name>
</gene>
<dbReference type="GO" id="GO:0003677">
    <property type="term" value="F:DNA binding"/>
    <property type="evidence" value="ECO:0007669"/>
    <property type="project" value="UniProtKB-KW"/>
</dbReference>
<name>A0ABT4CJC7_9CLOT</name>
<dbReference type="CDD" id="cd00090">
    <property type="entry name" value="HTH_ARSR"/>
    <property type="match status" value="1"/>
</dbReference>
<keyword evidence="1" id="KW-0805">Transcription regulation</keyword>
<dbReference type="InterPro" id="IPR014036">
    <property type="entry name" value="DeoR-like_C"/>
</dbReference>
<dbReference type="Pfam" id="PF00455">
    <property type="entry name" value="DeoRC"/>
    <property type="match status" value="1"/>
</dbReference>